<evidence type="ECO:0000256" key="3">
    <source>
        <dbReference type="ARBA" id="ARBA00011424"/>
    </source>
</evidence>
<comment type="caution">
    <text evidence="11">The sequence shown here is derived from an EMBL/GenBank/DDBJ whole genome shotgun (WGS) entry which is preliminary data.</text>
</comment>
<evidence type="ECO:0000256" key="10">
    <source>
        <dbReference type="PIRSR" id="PIRSR000388-3"/>
    </source>
</evidence>
<evidence type="ECO:0000256" key="1">
    <source>
        <dbReference type="ARBA" id="ARBA00005033"/>
    </source>
</evidence>
<dbReference type="RefSeq" id="WP_087070664.1">
    <property type="nucleotide sequence ID" value="NZ_CAUPFC010000007.1"/>
</dbReference>
<dbReference type="CDD" id="cd06557">
    <property type="entry name" value="KPHMT-like"/>
    <property type="match status" value="1"/>
</dbReference>
<dbReference type="GO" id="GO:0003864">
    <property type="term" value="F:3-methyl-2-oxobutanoate hydroxymethyltransferase activity"/>
    <property type="evidence" value="ECO:0007669"/>
    <property type="project" value="UniProtKB-UniRule"/>
</dbReference>
<feature type="binding site" evidence="7 10">
    <location>
        <position position="89"/>
    </location>
    <ligand>
        <name>Mg(2+)</name>
        <dbReference type="ChEBI" id="CHEBI:18420"/>
    </ligand>
</feature>
<dbReference type="InterPro" id="IPR015813">
    <property type="entry name" value="Pyrv/PenolPyrv_kinase-like_dom"/>
</dbReference>
<comment type="pathway">
    <text evidence="1 7">Cofactor biosynthesis; (R)-pantothenate biosynthesis; (R)-pantoate from 3-methyl-2-oxobutanoate: step 1/2.</text>
</comment>
<dbReference type="SUPFAM" id="SSF51621">
    <property type="entry name" value="Phosphoenolpyruvate/pyruvate domain"/>
    <property type="match status" value="1"/>
</dbReference>
<comment type="catalytic activity">
    <reaction evidence="7">
        <text>(6R)-5,10-methylene-5,6,7,8-tetrahydrofolate + 3-methyl-2-oxobutanoate + H2O = 2-dehydropantoate + (6S)-5,6,7,8-tetrahydrofolate</text>
        <dbReference type="Rhea" id="RHEA:11824"/>
        <dbReference type="ChEBI" id="CHEBI:11561"/>
        <dbReference type="ChEBI" id="CHEBI:11851"/>
        <dbReference type="ChEBI" id="CHEBI:15377"/>
        <dbReference type="ChEBI" id="CHEBI:15636"/>
        <dbReference type="ChEBI" id="CHEBI:57453"/>
        <dbReference type="EC" id="2.1.2.11"/>
    </reaction>
</comment>
<dbReference type="PIRSF" id="PIRSF000388">
    <property type="entry name" value="Pantoate_hydroxy_MeTrfase"/>
    <property type="match status" value="1"/>
</dbReference>
<keyword evidence="5 7" id="KW-0808">Transferase</keyword>
<evidence type="ECO:0000256" key="4">
    <source>
        <dbReference type="ARBA" id="ARBA00022655"/>
    </source>
</evidence>
<feature type="active site" description="Proton acceptor" evidence="7 8">
    <location>
        <position position="187"/>
    </location>
</feature>
<dbReference type="PANTHER" id="PTHR20881:SF0">
    <property type="entry name" value="3-METHYL-2-OXOBUTANOATE HYDROXYMETHYLTRANSFERASE"/>
    <property type="match status" value="1"/>
</dbReference>
<dbReference type="HAMAP" id="MF_00156">
    <property type="entry name" value="PanB"/>
    <property type="match status" value="1"/>
</dbReference>
<dbReference type="FunFam" id="3.20.20.60:FF:000003">
    <property type="entry name" value="3-methyl-2-oxobutanoate hydroxymethyltransferase"/>
    <property type="match status" value="1"/>
</dbReference>
<evidence type="ECO:0000256" key="8">
    <source>
        <dbReference type="PIRSR" id="PIRSR000388-1"/>
    </source>
</evidence>
<keyword evidence="7 10" id="KW-0479">Metal-binding</keyword>
<name>A0AAW9HB40_9ACTO</name>
<dbReference type="NCBIfam" id="NF001452">
    <property type="entry name" value="PRK00311.1"/>
    <property type="match status" value="1"/>
</dbReference>
<protein>
    <recommendedName>
        <fullName evidence="7">3-methyl-2-oxobutanoate hydroxymethyltransferase</fullName>
        <ecNumber evidence="7">2.1.2.11</ecNumber>
    </recommendedName>
    <alternativeName>
        <fullName evidence="7">Ketopantoate hydroxymethyltransferase</fullName>
        <shortName evidence="7">KPHMT</shortName>
    </alternativeName>
</protein>
<feature type="binding site" evidence="7 10">
    <location>
        <position position="50"/>
    </location>
    <ligand>
        <name>Mg(2+)</name>
        <dbReference type="ChEBI" id="CHEBI:18420"/>
    </ligand>
</feature>
<feature type="binding site" evidence="7 10">
    <location>
        <position position="120"/>
    </location>
    <ligand>
        <name>Mg(2+)</name>
        <dbReference type="ChEBI" id="CHEBI:18420"/>
    </ligand>
</feature>
<keyword evidence="7 10" id="KW-0460">Magnesium</keyword>
<comment type="subcellular location">
    <subcellularLocation>
        <location evidence="7">Cytoplasm</location>
    </subcellularLocation>
</comment>
<comment type="function">
    <text evidence="6 7">Catalyzes the reversible reaction in which hydroxymethyl group from 5,10-methylenetetrahydrofolate is transferred onto alpha-ketoisovalerate to form ketopantoate.</text>
</comment>
<comment type="cofactor">
    <cofactor evidence="7 10">
        <name>Mg(2+)</name>
        <dbReference type="ChEBI" id="CHEBI:18420"/>
    </cofactor>
    <text evidence="7 10">Binds 1 Mg(2+) ion per subunit.</text>
</comment>
<dbReference type="GO" id="GO:0005737">
    <property type="term" value="C:cytoplasm"/>
    <property type="evidence" value="ECO:0007669"/>
    <property type="project" value="UniProtKB-SubCell"/>
</dbReference>
<evidence type="ECO:0000313" key="12">
    <source>
        <dbReference type="Proteomes" id="UP001288320"/>
    </source>
</evidence>
<dbReference type="Gene3D" id="3.20.20.60">
    <property type="entry name" value="Phosphoenolpyruvate-binding domains"/>
    <property type="match status" value="1"/>
</dbReference>
<dbReference type="InterPro" id="IPR003700">
    <property type="entry name" value="Pantoate_hydroxy_MeTrfase"/>
</dbReference>
<dbReference type="Proteomes" id="UP001288320">
    <property type="component" value="Unassembled WGS sequence"/>
</dbReference>
<dbReference type="AlphaFoldDB" id="A0AAW9HB40"/>
<organism evidence="11 12">
    <name type="scientific">Actinotignum timonense</name>
    <dbReference type="NCBI Taxonomy" id="1870995"/>
    <lineage>
        <taxon>Bacteria</taxon>
        <taxon>Bacillati</taxon>
        <taxon>Actinomycetota</taxon>
        <taxon>Actinomycetes</taxon>
        <taxon>Actinomycetales</taxon>
        <taxon>Actinomycetaceae</taxon>
        <taxon>Actinotignum</taxon>
    </lineage>
</organism>
<evidence type="ECO:0000256" key="9">
    <source>
        <dbReference type="PIRSR" id="PIRSR000388-2"/>
    </source>
</evidence>
<gene>
    <name evidence="7 11" type="primary">panB</name>
    <name evidence="11" type="ORF">R6G74_03205</name>
</gene>
<evidence type="ECO:0000256" key="2">
    <source>
        <dbReference type="ARBA" id="ARBA00008676"/>
    </source>
</evidence>
<dbReference type="GO" id="GO:0015940">
    <property type="term" value="P:pantothenate biosynthetic process"/>
    <property type="evidence" value="ECO:0007669"/>
    <property type="project" value="UniProtKB-UniRule"/>
</dbReference>
<dbReference type="PANTHER" id="PTHR20881">
    <property type="entry name" value="3-METHYL-2-OXOBUTANOATE HYDROXYMETHYLTRANSFERASE"/>
    <property type="match status" value="1"/>
</dbReference>
<evidence type="ECO:0000256" key="5">
    <source>
        <dbReference type="ARBA" id="ARBA00022679"/>
    </source>
</evidence>
<dbReference type="EMBL" id="JAWNFV010000005">
    <property type="protein sequence ID" value="MDY5140325.1"/>
    <property type="molecule type" value="Genomic_DNA"/>
</dbReference>
<proteinExistence type="inferred from homology"/>
<dbReference type="InterPro" id="IPR040442">
    <property type="entry name" value="Pyrv_kinase-like_dom_sf"/>
</dbReference>
<dbReference type="Pfam" id="PF02548">
    <property type="entry name" value="Pantoate_transf"/>
    <property type="match status" value="1"/>
</dbReference>
<comment type="similarity">
    <text evidence="2 7">Belongs to the PanB family.</text>
</comment>
<keyword evidence="4 7" id="KW-0566">Pantothenate biosynthesis</keyword>
<dbReference type="GO" id="GO:0000287">
    <property type="term" value="F:magnesium ion binding"/>
    <property type="evidence" value="ECO:0007669"/>
    <property type="project" value="TreeGrafter"/>
</dbReference>
<dbReference type="NCBIfam" id="TIGR00222">
    <property type="entry name" value="panB"/>
    <property type="match status" value="1"/>
</dbReference>
<accession>A0AAW9HB40</accession>
<sequence length="268" mass="28301">MTEFSPARIRVQHLNEMVANGEVLTALTCYDALTARILDAAGIDILVVGDSIGNTALGFSSTIQVTLEDIERATSAVMRGTTRAFIIADMPMGTYEESPTQAIRTAIRLVRAGADAVKLEGGEAFAPTVEALTKAGINVVAHVGYRPHADAALGGPRVQGRDEEESEAIIDDAVSLEKAGAIAVVVEMVPGKLGAKITEILSVPTLGIGAGYRTSGQLLVWPDMAGMTEWQPSYAKRFGEVGAALSNAVTAFRTAVKGREFPDKEHSF</sequence>
<feature type="binding site" evidence="7 9">
    <location>
        <begin position="50"/>
        <end position="51"/>
    </location>
    <ligand>
        <name>3-methyl-2-oxobutanoate</name>
        <dbReference type="ChEBI" id="CHEBI:11851"/>
    </ligand>
</feature>
<dbReference type="GeneID" id="92814361"/>
<evidence type="ECO:0000256" key="6">
    <source>
        <dbReference type="ARBA" id="ARBA00056497"/>
    </source>
</evidence>
<evidence type="ECO:0000256" key="7">
    <source>
        <dbReference type="HAMAP-Rule" id="MF_00156"/>
    </source>
</evidence>
<dbReference type="EC" id="2.1.2.11" evidence="7"/>
<feature type="binding site" evidence="7 9">
    <location>
        <position position="89"/>
    </location>
    <ligand>
        <name>3-methyl-2-oxobutanoate</name>
        <dbReference type="ChEBI" id="CHEBI:11851"/>
    </ligand>
</feature>
<reference evidence="11" key="1">
    <citation type="submission" date="2023-10" db="EMBL/GenBank/DDBJ databases">
        <title>Whole Genome based description of the genera Actinobaculum and Actinotignum reveals a complex phylogenetic relationship within the species included in the genus Actinotignum.</title>
        <authorList>
            <person name="Jensen C.S."/>
            <person name="Dargis R."/>
            <person name="Kemp M."/>
            <person name="Christensen J.J."/>
        </authorList>
    </citation>
    <scope>NUCLEOTIDE SEQUENCE</scope>
    <source>
        <strain evidence="11">SLA_B245</strain>
    </source>
</reference>
<keyword evidence="7" id="KW-0963">Cytoplasm</keyword>
<comment type="subunit">
    <text evidence="3 7">Homodecamer; pentamer of dimers.</text>
</comment>
<feature type="binding site" evidence="7 9">
    <location>
        <position position="118"/>
    </location>
    <ligand>
        <name>3-methyl-2-oxobutanoate</name>
        <dbReference type="ChEBI" id="CHEBI:11851"/>
    </ligand>
</feature>
<evidence type="ECO:0000313" key="11">
    <source>
        <dbReference type="EMBL" id="MDY5140325.1"/>
    </source>
</evidence>